<proteinExistence type="predicted"/>
<keyword evidence="4 6" id="KW-1133">Transmembrane helix</keyword>
<evidence type="ECO:0000256" key="3">
    <source>
        <dbReference type="ARBA" id="ARBA00022692"/>
    </source>
</evidence>
<dbReference type="InterPro" id="IPR008457">
    <property type="entry name" value="Cu-R_CopD_dom"/>
</dbReference>
<name>A0A7S8HF86_9BACI</name>
<dbReference type="InterPro" id="IPR032694">
    <property type="entry name" value="CopC/D"/>
</dbReference>
<comment type="subcellular location">
    <subcellularLocation>
        <location evidence="1">Cell membrane</location>
        <topology evidence="1">Multi-pass membrane protein</topology>
    </subcellularLocation>
</comment>
<evidence type="ECO:0000256" key="4">
    <source>
        <dbReference type="ARBA" id="ARBA00022989"/>
    </source>
</evidence>
<sequence>MISIVAKLFTYGFLSFLAGYYVLSFISEDKKPTLVLQKKWALLAIAGLILSSTGPLLDLIIALTPNFGFQTAVTAVLFEIQVGQTWWVLVIFALFLLSWTAISKSKSDYFIALVLFFGTIFSLTISGHPNSMANIYGSIYHTLHYVGVVGWIGVLGLVSWFAKDTNNWSAFLKWYSPTASGSFVLTVGTGIAMMISIVPLNQYADSIVTPYGSAMLLKHLSIIPLLYYAFINGPLTKRWLKKNSELPVLKSIKIEFVVVTFILLATSVMSTSSPPHEVNDIKDNLIPWASFFQVENIQLEWNIISSIYGVLAAILFIASVIALLKRNRAIASILLSVMGVISGYISLLFAI</sequence>
<feature type="transmembrane region" description="Helical" evidence="6">
    <location>
        <begin position="84"/>
        <end position="102"/>
    </location>
</feature>
<dbReference type="RefSeq" id="WP_239674028.1">
    <property type="nucleotide sequence ID" value="NZ_CP049742.1"/>
</dbReference>
<evidence type="ECO:0000256" key="6">
    <source>
        <dbReference type="SAM" id="Phobius"/>
    </source>
</evidence>
<feature type="transmembrane region" description="Helical" evidence="6">
    <location>
        <begin position="109"/>
        <end position="127"/>
    </location>
</feature>
<feature type="transmembrane region" description="Helical" evidence="6">
    <location>
        <begin position="252"/>
        <end position="270"/>
    </location>
</feature>
<feature type="transmembrane region" description="Helical" evidence="6">
    <location>
        <begin position="331"/>
        <end position="350"/>
    </location>
</feature>
<feature type="transmembrane region" description="Helical" evidence="6">
    <location>
        <begin position="40"/>
        <end position="64"/>
    </location>
</feature>
<evidence type="ECO:0000256" key="1">
    <source>
        <dbReference type="ARBA" id="ARBA00004651"/>
    </source>
</evidence>
<evidence type="ECO:0000256" key="2">
    <source>
        <dbReference type="ARBA" id="ARBA00022475"/>
    </source>
</evidence>
<feature type="domain" description="Copper resistance protein D" evidence="7">
    <location>
        <begin position="170"/>
        <end position="268"/>
    </location>
</feature>
<evidence type="ECO:0000259" key="7">
    <source>
        <dbReference type="Pfam" id="PF05425"/>
    </source>
</evidence>
<reference evidence="8 9" key="1">
    <citation type="submission" date="2019-07" db="EMBL/GenBank/DDBJ databases">
        <title>Genome sequence of 2 isolates from Red Sea Mangroves.</title>
        <authorList>
            <person name="Sefrji F."/>
            <person name="Michoud G."/>
            <person name="Merlino G."/>
            <person name="Daffonchio D."/>
        </authorList>
    </citation>
    <scope>NUCLEOTIDE SEQUENCE [LARGE SCALE GENOMIC DNA]</scope>
    <source>
        <strain evidence="8 9">R1DC41</strain>
    </source>
</reference>
<dbReference type="AlphaFoldDB" id="A0A7S8HF86"/>
<dbReference type="PANTHER" id="PTHR34820">
    <property type="entry name" value="INNER MEMBRANE PROTEIN YEBZ"/>
    <property type="match status" value="1"/>
</dbReference>
<feature type="transmembrane region" description="Helical" evidence="6">
    <location>
        <begin position="139"/>
        <end position="162"/>
    </location>
</feature>
<evidence type="ECO:0000313" key="8">
    <source>
        <dbReference type="EMBL" id="QPC46507.1"/>
    </source>
</evidence>
<feature type="transmembrane region" description="Helical" evidence="6">
    <location>
        <begin position="210"/>
        <end position="231"/>
    </location>
</feature>
<dbReference type="Proteomes" id="UP000593626">
    <property type="component" value="Chromosome"/>
</dbReference>
<keyword evidence="3 6" id="KW-0812">Transmembrane</keyword>
<keyword evidence="5 6" id="KW-0472">Membrane</keyword>
<feature type="transmembrane region" description="Helical" evidence="6">
    <location>
        <begin position="303"/>
        <end position="324"/>
    </location>
</feature>
<gene>
    <name evidence="8" type="ORF">G8O30_05770</name>
</gene>
<evidence type="ECO:0000256" key="5">
    <source>
        <dbReference type="ARBA" id="ARBA00023136"/>
    </source>
</evidence>
<dbReference type="PANTHER" id="PTHR34820:SF4">
    <property type="entry name" value="INNER MEMBRANE PROTEIN YEBZ"/>
    <property type="match status" value="1"/>
</dbReference>
<dbReference type="EMBL" id="CP049742">
    <property type="protein sequence ID" value="QPC46507.1"/>
    <property type="molecule type" value="Genomic_DNA"/>
</dbReference>
<evidence type="ECO:0000313" key="9">
    <source>
        <dbReference type="Proteomes" id="UP000593626"/>
    </source>
</evidence>
<dbReference type="GO" id="GO:0006825">
    <property type="term" value="P:copper ion transport"/>
    <property type="evidence" value="ECO:0007669"/>
    <property type="project" value="InterPro"/>
</dbReference>
<keyword evidence="9" id="KW-1185">Reference proteome</keyword>
<keyword evidence="2" id="KW-1003">Cell membrane</keyword>
<protein>
    <recommendedName>
        <fullName evidence="7">Copper resistance protein D domain-containing protein</fullName>
    </recommendedName>
</protein>
<dbReference type="KEGG" id="mcui:G8O30_05770"/>
<dbReference type="Pfam" id="PF05425">
    <property type="entry name" value="CopD"/>
    <property type="match status" value="1"/>
</dbReference>
<feature type="transmembrane region" description="Helical" evidence="6">
    <location>
        <begin position="174"/>
        <end position="198"/>
    </location>
</feature>
<accession>A0A7S8HF86</accession>
<dbReference type="GO" id="GO:0005886">
    <property type="term" value="C:plasma membrane"/>
    <property type="evidence" value="ECO:0007669"/>
    <property type="project" value="UniProtKB-SubCell"/>
</dbReference>
<feature type="transmembrane region" description="Helical" evidence="6">
    <location>
        <begin position="6"/>
        <end position="28"/>
    </location>
</feature>
<organism evidence="8 9">
    <name type="scientific">Mangrovibacillus cuniculi</name>
    <dbReference type="NCBI Taxonomy" id="2593652"/>
    <lineage>
        <taxon>Bacteria</taxon>
        <taxon>Bacillati</taxon>
        <taxon>Bacillota</taxon>
        <taxon>Bacilli</taxon>
        <taxon>Bacillales</taxon>
        <taxon>Bacillaceae</taxon>
        <taxon>Mangrovibacillus</taxon>
    </lineage>
</organism>